<dbReference type="Proteomes" id="UP000425916">
    <property type="component" value="Chromosome"/>
</dbReference>
<dbReference type="GO" id="GO:0016740">
    <property type="term" value="F:transferase activity"/>
    <property type="evidence" value="ECO:0007669"/>
    <property type="project" value="InterPro"/>
</dbReference>
<dbReference type="AlphaFoldDB" id="A0A6I5ZQM7"/>
<reference evidence="2 3" key="1">
    <citation type="submission" date="2019-11" db="EMBL/GenBank/DDBJ databases">
        <title>Genome sequence of Moorella glycerini DSM11254.</title>
        <authorList>
            <person name="Poehlein A."/>
            <person name="Boeer T."/>
            <person name="Daniel R."/>
        </authorList>
    </citation>
    <scope>NUCLEOTIDE SEQUENCE [LARGE SCALE GENOMIC DNA]</scope>
    <source>
        <strain evidence="2 3">DSM 11254</strain>
    </source>
</reference>
<dbReference type="OrthoDB" id="1725807at2"/>
<proteinExistence type="predicted"/>
<organism evidence="2 3">
    <name type="scientific">Neomoorella glycerini</name>
    <dbReference type="NCBI Taxonomy" id="55779"/>
    <lineage>
        <taxon>Bacteria</taxon>
        <taxon>Bacillati</taxon>
        <taxon>Bacillota</taxon>
        <taxon>Clostridia</taxon>
        <taxon>Neomoorellales</taxon>
        <taxon>Neomoorellaceae</taxon>
        <taxon>Neomoorella</taxon>
    </lineage>
</organism>
<dbReference type="SUPFAM" id="SSF55116">
    <property type="entry name" value="Formiminotransferase domain of formiminotransferase-cyclodeaminase"/>
    <property type="match status" value="1"/>
</dbReference>
<protein>
    <recommendedName>
        <fullName evidence="1">Formiminotransferase C-terminal subdomain domain-containing protein</fullName>
    </recommendedName>
</protein>
<dbReference type="InterPro" id="IPR013802">
    <property type="entry name" value="Formiminotransferase_C"/>
</dbReference>
<evidence type="ECO:0000259" key="1">
    <source>
        <dbReference type="SMART" id="SM01221"/>
    </source>
</evidence>
<feature type="domain" description="Formiminotransferase C-terminal subdomain" evidence="1">
    <location>
        <begin position="3"/>
        <end position="114"/>
    </location>
</feature>
<dbReference type="RefSeq" id="WP_156272709.1">
    <property type="nucleotide sequence ID" value="NZ_CP046244.1"/>
</dbReference>
<dbReference type="EMBL" id="CP046244">
    <property type="protein sequence ID" value="QGP92098.1"/>
    <property type="molecule type" value="Genomic_DNA"/>
</dbReference>
<dbReference type="SMART" id="SM01221">
    <property type="entry name" value="FTCD"/>
    <property type="match status" value="1"/>
</dbReference>
<dbReference type="InterPro" id="IPR022384">
    <property type="entry name" value="FormiminoTrfase_cat_dom_sf"/>
</dbReference>
<evidence type="ECO:0000313" key="3">
    <source>
        <dbReference type="Proteomes" id="UP000425916"/>
    </source>
</evidence>
<accession>A0A6I5ZQM7</accession>
<sequence length="116" mass="12417">MKALEYTLYLGTDDVRVAYHLARVLNQKGGGAITARGQEAGRQTAVVVHILEWQAFPLMRVLETARVAARTFNVQVSRGVLGPAPREAILEVARQALLLDSLPVIAGPDPGESATG</sequence>
<keyword evidence="3" id="KW-1185">Reference proteome</keyword>
<dbReference type="GO" id="GO:0005542">
    <property type="term" value="F:folic acid binding"/>
    <property type="evidence" value="ECO:0007669"/>
    <property type="project" value="InterPro"/>
</dbReference>
<evidence type="ECO:0000313" key="2">
    <source>
        <dbReference type="EMBL" id="QGP92098.1"/>
    </source>
</evidence>
<name>A0A6I5ZQM7_9FIRM</name>
<gene>
    <name evidence="2" type="ORF">MGLY_14560</name>
</gene>